<evidence type="ECO:0000256" key="5">
    <source>
        <dbReference type="ARBA" id="ARBA00007902"/>
    </source>
</evidence>
<keyword evidence="9 15" id="KW-0822">Tryptophan biosynthesis</keyword>
<comment type="catalytic activity">
    <reaction evidence="1 15">
        <text>N-(5-phospho-beta-D-ribosyl)anthranilate = 1-(2-carboxyphenylamino)-1-deoxy-D-ribulose 5-phosphate</text>
        <dbReference type="Rhea" id="RHEA:21540"/>
        <dbReference type="ChEBI" id="CHEBI:18277"/>
        <dbReference type="ChEBI" id="CHEBI:58613"/>
        <dbReference type="EC" id="5.3.1.24"/>
    </reaction>
</comment>
<evidence type="ECO:0000259" key="18">
    <source>
        <dbReference type="Pfam" id="PF00697"/>
    </source>
</evidence>
<evidence type="ECO:0000256" key="4">
    <source>
        <dbReference type="ARBA" id="ARBA00004696"/>
    </source>
</evidence>
<dbReference type="InterPro" id="IPR013785">
    <property type="entry name" value="Aldolase_TIM"/>
</dbReference>
<keyword evidence="8" id="KW-0210">Decarboxylase</keyword>
<evidence type="ECO:0000256" key="3">
    <source>
        <dbReference type="ARBA" id="ARBA00004664"/>
    </source>
</evidence>
<dbReference type="UniPathway" id="UPA00035">
    <property type="reaction ID" value="UER00042"/>
</dbReference>
<dbReference type="InterPro" id="IPR001468">
    <property type="entry name" value="Indole-3-GlycerolPSynthase_CS"/>
</dbReference>
<evidence type="ECO:0000256" key="16">
    <source>
        <dbReference type="SAM" id="MobiDB-lite"/>
    </source>
</evidence>
<evidence type="ECO:0000256" key="6">
    <source>
        <dbReference type="ARBA" id="ARBA00009847"/>
    </source>
</evidence>
<dbReference type="GO" id="GO:0004425">
    <property type="term" value="F:indole-3-glycerol-phosphate synthase activity"/>
    <property type="evidence" value="ECO:0007669"/>
    <property type="project" value="UniProtKB-EC"/>
</dbReference>
<comment type="similarity">
    <text evidence="6">In the C-terminal section; belongs to the TrpF family.</text>
</comment>
<organism evidence="19 20">
    <name type="scientific">Helicobacter mustelae (strain ATCC 43772 / CCUG 25715 / CIP 103759 / LMG 18044 / NCTC 12198 / R85-136P)</name>
    <name type="common">Campylobacter mustelae</name>
    <dbReference type="NCBI Taxonomy" id="679897"/>
    <lineage>
        <taxon>Bacteria</taxon>
        <taxon>Pseudomonadati</taxon>
        <taxon>Campylobacterota</taxon>
        <taxon>Epsilonproteobacteria</taxon>
        <taxon>Campylobacterales</taxon>
        <taxon>Helicobacteraceae</taxon>
        <taxon>Helicobacter</taxon>
    </lineage>
</organism>
<evidence type="ECO:0000256" key="10">
    <source>
        <dbReference type="ARBA" id="ARBA00023141"/>
    </source>
</evidence>
<dbReference type="Pfam" id="PF00697">
    <property type="entry name" value="PRAI"/>
    <property type="match status" value="1"/>
</dbReference>
<comment type="function">
    <text evidence="14">Bifunctional enzyme that catalyzes two sequential steps of tryptophan biosynthetic pathway. The first reaction is catalyzed by the isomerase, coded by the TrpF domain; the second reaction is catalyzed by the synthase, coded by the TrpC domain.</text>
</comment>
<comment type="similarity">
    <text evidence="15">Belongs to the TrpF family.</text>
</comment>
<evidence type="ECO:0000256" key="15">
    <source>
        <dbReference type="HAMAP-Rule" id="MF_00135"/>
    </source>
</evidence>
<dbReference type="InterPro" id="IPR013798">
    <property type="entry name" value="Indole-3-glycerol_P_synth_dom"/>
</dbReference>
<dbReference type="eggNOG" id="COG0134">
    <property type="taxonomic scope" value="Bacteria"/>
</dbReference>
<evidence type="ECO:0000256" key="9">
    <source>
        <dbReference type="ARBA" id="ARBA00022822"/>
    </source>
</evidence>
<evidence type="ECO:0000256" key="7">
    <source>
        <dbReference type="ARBA" id="ARBA00022605"/>
    </source>
</evidence>
<sequence>MIEVLRQIAEKRSAKIKQLGFALGHEIPKQRTTPLCPPRFSSPLLIAEIKRASPSSGKIGEINDPVKLARFYLDCGAGAISVLTEEDHFQGSITDLVAVKNAHKNATILRKDFLQFKEEAEISYRMGADMVLVIIAMFLEDRKAFEALLLEILSYKLTPLFEIHNQEELDFILPYEPQILGINMRSLHSFEIHKQKGILLKEQIPKGIKTIFESGIESDFDGYMIGACGFDGMLCGSYFVKNQQNKLSGLISSYQKAQKNESKFYAEIFQRLTQNPPLIKICGITNLDDALLACKMGADMLGFIFPKSSPRHISIKAIKQISRALKTLYPHVLKIGVLLEDDEDLRQAKELCAQNLLDALQLHAPSALPYFGKEDLMRANFNHYICINYEKPSDFPSKEYLPFVLLDSKSAQKGGSGKAIDLASLETLAQNGQNLFVSGGIGPDNVKSLLDLGVKMLDINSKIEGEIGRKDPTKMQEVFAKIHAHRAKNSKNSPSHPTTPTKEI</sequence>
<dbReference type="Proteomes" id="UP000001522">
    <property type="component" value="Chromosome"/>
</dbReference>
<dbReference type="HOGENOM" id="CLU_007713_2_3_7"/>
<feature type="domain" description="N-(5'phosphoribosyl) anthranilate isomerase (PRAI)" evidence="18">
    <location>
        <begin position="279"/>
        <end position="479"/>
    </location>
</feature>
<dbReference type="EC" id="5.3.1.24" evidence="15"/>
<feature type="compositionally biased region" description="Polar residues" evidence="16">
    <location>
        <begin position="490"/>
        <end position="504"/>
    </location>
</feature>
<comment type="pathway">
    <text evidence="3 15">Amino-acid biosynthesis; L-tryptophan biosynthesis; L-tryptophan from chorismate: step 3/5.</text>
</comment>
<keyword evidence="13" id="KW-0511">Multifunctional enzyme</keyword>
<accession>D3UH66</accession>
<gene>
    <name evidence="15" type="primary">trpF</name>
    <name evidence="19" type="ordered locus">HMU05770</name>
</gene>
<keyword evidence="12" id="KW-0456">Lyase</keyword>
<keyword evidence="10 15" id="KW-0057">Aromatic amino acid biosynthesis</keyword>
<proteinExistence type="inferred from homology"/>
<dbReference type="CDD" id="cd00405">
    <property type="entry name" value="PRAI"/>
    <property type="match status" value="1"/>
</dbReference>
<evidence type="ECO:0000256" key="12">
    <source>
        <dbReference type="ARBA" id="ARBA00023239"/>
    </source>
</evidence>
<name>D3UH66_HELM1</name>
<evidence type="ECO:0000256" key="13">
    <source>
        <dbReference type="ARBA" id="ARBA00023268"/>
    </source>
</evidence>
<comment type="similarity">
    <text evidence="5">In the N-terminal section; belongs to the TrpC family.</text>
</comment>
<dbReference type="SUPFAM" id="SSF51366">
    <property type="entry name" value="Ribulose-phoshate binding barrel"/>
    <property type="match status" value="2"/>
</dbReference>
<evidence type="ECO:0000313" key="20">
    <source>
        <dbReference type="Proteomes" id="UP000001522"/>
    </source>
</evidence>
<protein>
    <recommendedName>
        <fullName evidence="15">N-(5'-phosphoribosyl)anthranilate isomerase</fullName>
        <shortName evidence="15">PRAI</shortName>
        <ecNumber evidence="15">5.3.1.24</ecNumber>
    </recommendedName>
</protein>
<feature type="domain" description="Indole-3-glycerol phosphate synthase" evidence="17">
    <location>
        <begin position="43"/>
        <end position="245"/>
    </location>
</feature>
<evidence type="ECO:0000256" key="8">
    <source>
        <dbReference type="ARBA" id="ARBA00022793"/>
    </source>
</evidence>
<evidence type="ECO:0000313" key="19">
    <source>
        <dbReference type="EMBL" id="CBG39838.1"/>
    </source>
</evidence>
<dbReference type="PANTHER" id="PTHR22854">
    <property type="entry name" value="TRYPTOPHAN BIOSYNTHESIS PROTEIN"/>
    <property type="match status" value="1"/>
</dbReference>
<evidence type="ECO:0000259" key="17">
    <source>
        <dbReference type="Pfam" id="PF00218"/>
    </source>
</evidence>
<keyword evidence="20" id="KW-1185">Reference proteome</keyword>
<dbReference type="Pfam" id="PF00218">
    <property type="entry name" value="IGPS"/>
    <property type="match status" value="1"/>
</dbReference>
<comment type="pathway">
    <text evidence="4">Amino-acid biosynthesis; L-tryptophan biosynthesis; L-tryptophan from chorismate: step 4/5.</text>
</comment>
<dbReference type="InterPro" id="IPR011060">
    <property type="entry name" value="RibuloseP-bd_barrel"/>
</dbReference>
<dbReference type="AlphaFoldDB" id="D3UH66"/>
<feature type="region of interest" description="Disordered" evidence="16">
    <location>
        <begin position="484"/>
        <end position="504"/>
    </location>
</feature>
<dbReference type="InterPro" id="IPR001240">
    <property type="entry name" value="PRAI_dom"/>
</dbReference>
<dbReference type="InterPro" id="IPR045186">
    <property type="entry name" value="Indole-3-glycerol_P_synth"/>
</dbReference>
<dbReference type="EMBL" id="FN555004">
    <property type="protein sequence ID" value="CBG39838.1"/>
    <property type="molecule type" value="Genomic_DNA"/>
</dbReference>
<evidence type="ECO:0000256" key="14">
    <source>
        <dbReference type="ARBA" id="ARBA00025592"/>
    </source>
</evidence>
<reference evidence="19 20" key="1">
    <citation type="journal article" date="2010" name="BMC Genomics">
        <title>Comparative genomics and proteomics of Helicobacter mustelae, an ulcerogenic and carcinogenic gastric pathogen.</title>
        <authorList>
            <person name="O'Toole P.W."/>
            <person name="Snelling W.J."/>
            <person name="Canchaya C."/>
            <person name="Forde B.M."/>
            <person name="Hardie K.R."/>
            <person name="Josenhans C."/>
            <person name="Graham R.L.J."/>
            <person name="McMullan G."/>
            <person name="Parkhill J."/>
            <person name="Belda E."/>
            <person name="Bentley S.D."/>
        </authorList>
    </citation>
    <scope>NUCLEOTIDE SEQUENCE [LARGE SCALE GENOMIC DNA]</scope>
    <source>
        <strain evidence="20">ATCC 43772 / LMG 18044 / NCTC 12198 / 12198</strain>
    </source>
</reference>
<dbReference type="PROSITE" id="PS00614">
    <property type="entry name" value="IGPS"/>
    <property type="match status" value="1"/>
</dbReference>
<dbReference type="GO" id="GO:0000162">
    <property type="term" value="P:L-tryptophan biosynthetic process"/>
    <property type="evidence" value="ECO:0007669"/>
    <property type="project" value="UniProtKB-UniRule"/>
</dbReference>
<evidence type="ECO:0000256" key="2">
    <source>
        <dbReference type="ARBA" id="ARBA00001633"/>
    </source>
</evidence>
<dbReference type="HAMAP" id="MF_00135">
    <property type="entry name" value="PRAI"/>
    <property type="match status" value="1"/>
</dbReference>
<comment type="catalytic activity">
    <reaction evidence="2">
        <text>1-(2-carboxyphenylamino)-1-deoxy-D-ribulose 5-phosphate + H(+) = (1S,2R)-1-C-(indol-3-yl)glycerol 3-phosphate + CO2 + H2O</text>
        <dbReference type="Rhea" id="RHEA:23476"/>
        <dbReference type="ChEBI" id="CHEBI:15377"/>
        <dbReference type="ChEBI" id="CHEBI:15378"/>
        <dbReference type="ChEBI" id="CHEBI:16526"/>
        <dbReference type="ChEBI" id="CHEBI:58613"/>
        <dbReference type="ChEBI" id="CHEBI:58866"/>
        <dbReference type="EC" id="4.1.1.48"/>
    </reaction>
</comment>
<dbReference type="GO" id="GO:0004640">
    <property type="term" value="F:phosphoribosylanthranilate isomerase activity"/>
    <property type="evidence" value="ECO:0007669"/>
    <property type="project" value="UniProtKB-UniRule"/>
</dbReference>
<dbReference type="KEGG" id="hms:HMU05770"/>
<dbReference type="CDD" id="cd00331">
    <property type="entry name" value="IGPS"/>
    <property type="match status" value="1"/>
</dbReference>
<dbReference type="eggNOG" id="COG0135">
    <property type="taxonomic scope" value="Bacteria"/>
</dbReference>
<evidence type="ECO:0000256" key="1">
    <source>
        <dbReference type="ARBA" id="ARBA00001164"/>
    </source>
</evidence>
<dbReference type="RefSeq" id="WP_013022922.1">
    <property type="nucleotide sequence ID" value="NC_013949.1"/>
</dbReference>
<dbReference type="Gene3D" id="3.20.20.70">
    <property type="entry name" value="Aldolase class I"/>
    <property type="match status" value="2"/>
</dbReference>
<keyword evidence="7 15" id="KW-0028">Amino-acid biosynthesis</keyword>
<dbReference type="STRING" id="679897.HMU05770"/>
<keyword evidence="11 15" id="KW-0413">Isomerase</keyword>
<dbReference type="PANTHER" id="PTHR22854:SF2">
    <property type="entry name" value="INDOLE-3-GLYCEROL-PHOSPHATE SYNTHASE"/>
    <property type="match status" value="1"/>
</dbReference>
<evidence type="ECO:0000256" key="11">
    <source>
        <dbReference type="ARBA" id="ARBA00023235"/>
    </source>
</evidence>